<name>A0A7I8I7I4_SPIIN</name>
<gene>
    <name evidence="5" type="ORF">SI7747_01000110</name>
</gene>
<evidence type="ECO:0000313" key="5">
    <source>
        <dbReference type="EMBL" id="CAA2613705.1"/>
    </source>
</evidence>
<evidence type="ECO:0000256" key="2">
    <source>
        <dbReference type="ARBA" id="ARBA00022737"/>
    </source>
</evidence>
<keyword evidence="6" id="KW-1185">Reference proteome</keyword>
<proteinExistence type="inferred from homology"/>
<dbReference type="Pfam" id="PF25245">
    <property type="entry name" value="TPR_At1g68980"/>
    <property type="match status" value="1"/>
</dbReference>
<dbReference type="Pfam" id="PF01535">
    <property type="entry name" value="PPR"/>
    <property type="match status" value="3"/>
</dbReference>
<sequence length="470" mass="52580">MFKNRCFAPFHAWGEVLLRLARKNGAFDKFLIIFEENCRIAMAERITSMKPDLGACNETLEGCCRELGSVADAERILEIMSAMDVRQDSRTFGALAYLYASKGLNNRIIELEKLISGVGISDRTVIYSNLVRGYLKSGDFESTMEIILRALKEQQGENGGGLAGVLDEESYCEVVKSFVEKGRMKDLADLIIESQKLESSSSSSTDNYGDTVGYRIVSACVNLGLMDKAHSILDEMNACGGPVGLGERRTAEAAQLVAEISGAGLRLDAGSYDALIDAAMSGQDFQSALSLFRDMREAQLSDLKVSYLTIMTGLMENQRPELMAAFLDSVVDDPRVEIATHDWNSIIHAFCKIGRLEDARRTYRRMIFLQFEPSEQTYLSLVNGYVSAEKRQPGHDSLDGFLYALVKGGFFDAAMQVVEMAQDLKIFVDKWRHKQAFMENHKKLRVTKLRKRNFRKMEALVAFKNWAGLN</sequence>
<feature type="domain" description="At1g68980-like TPR repeats" evidence="4">
    <location>
        <begin position="1"/>
        <end position="50"/>
    </location>
</feature>
<dbReference type="PANTHER" id="PTHR46598:SF2">
    <property type="entry name" value="OS01G0788900 PROTEIN"/>
    <property type="match status" value="1"/>
</dbReference>
<dbReference type="InterPro" id="IPR011990">
    <property type="entry name" value="TPR-like_helical_dom_sf"/>
</dbReference>
<evidence type="ECO:0000313" key="6">
    <source>
        <dbReference type="Proteomes" id="UP001189122"/>
    </source>
</evidence>
<keyword evidence="2" id="KW-0677">Repeat</keyword>
<dbReference type="InterPro" id="IPR002885">
    <property type="entry name" value="PPR_rpt"/>
</dbReference>
<dbReference type="PANTHER" id="PTHR46598">
    <property type="entry name" value="BNAC05G43320D PROTEIN"/>
    <property type="match status" value="1"/>
</dbReference>
<feature type="repeat" description="PPR" evidence="3">
    <location>
        <begin position="339"/>
        <end position="373"/>
    </location>
</feature>
<organism evidence="5">
    <name type="scientific">Spirodela intermedia</name>
    <name type="common">Intermediate duckweed</name>
    <dbReference type="NCBI Taxonomy" id="51605"/>
    <lineage>
        <taxon>Eukaryota</taxon>
        <taxon>Viridiplantae</taxon>
        <taxon>Streptophyta</taxon>
        <taxon>Embryophyta</taxon>
        <taxon>Tracheophyta</taxon>
        <taxon>Spermatophyta</taxon>
        <taxon>Magnoliopsida</taxon>
        <taxon>Liliopsida</taxon>
        <taxon>Araceae</taxon>
        <taxon>Lemnoideae</taxon>
        <taxon>Spirodela</taxon>
    </lineage>
</organism>
<dbReference type="PROSITE" id="PS51375">
    <property type="entry name" value="PPR"/>
    <property type="match status" value="1"/>
</dbReference>
<comment type="similarity">
    <text evidence="1">Belongs to the PPR family. P subfamily.</text>
</comment>
<evidence type="ECO:0000256" key="1">
    <source>
        <dbReference type="ARBA" id="ARBA00007626"/>
    </source>
</evidence>
<evidence type="ECO:0000256" key="3">
    <source>
        <dbReference type="PROSITE-ProRule" id="PRU00708"/>
    </source>
</evidence>
<dbReference type="Pfam" id="PF13041">
    <property type="entry name" value="PPR_2"/>
    <property type="match status" value="1"/>
</dbReference>
<dbReference type="EMBL" id="LR743588">
    <property type="protein sequence ID" value="CAA2613705.1"/>
    <property type="molecule type" value="Genomic_DNA"/>
</dbReference>
<dbReference type="InterPro" id="IPR057440">
    <property type="entry name" value="At1g68980-like_TPR"/>
</dbReference>
<dbReference type="AlphaFoldDB" id="A0A7I8I7I4"/>
<dbReference type="Gene3D" id="1.25.40.10">
    <property type="entry name" value="Tetratricopeptide repeat domain"/>
    <property type="match status" value="2"/>
</dbReference>
<reference evidence="5 6" key="1">
    <citation type="submission" date="2019-12" db="EMBL/GenBank/DDBJ databases">
        <authorList>
            <person name="Scholz U."/>
            <person name="Mascher M."/>
            <person name="Fiebig A."/>
        </authorList>
    </citation>
    <scope>NUCLEOTIDE SEQUENCE</scope>
</reference>
<dbReference type="EMBL" id="CACRZD030000001">
    <property type="protein sequence ID" value="CAA6653520.1"/>
    <property type="molecule type" value="Genomic_DNA"/>
</dbReference>
<accession>A0A7I8I7I4</accession>
<dbReference type="NCBIfam" id="TIGR00756">
    <property type="entry name" value="PPR"/>
    <property type="match status" value="1"/>
</dbReference>
<dbReference type="Proteomes" id="UP001189122">
    <property type="component" value="Unassembled WGS sequence"/>
</dbReference>
<protein>
    <recommendedName>
        <fullName evidence="4">At1g68980-like TPR repeats domain-containing protein</fullName>
    </recommendedName>
</protein>
<evidence type="ECO:0000259" key="4">
    <source>
        <dbReference type="Pfam" id="PF25245"/>
    </source>
</evidence>